<name>A0A2D0KHI7_9GAMM</name>
<dbReference type="Proteomes" id="UP000222168">
    <property type="component" value="Unassembled WGS sequence"/>
</dbReference>
<accession>A0A2D0KHI7</accession>
<dbReference type="EMBL" id="NJAK01000001">
    <property type="protein sequence ID" value="PHM62910.1"/>
    <property type="molecule type" value="Genomic_DNA"/>
</dbReference>
<reference evidence="1 2" key="1">
    <citation type="journal article" date="2017" name="Nat. Microbiol.">
        <title>Natural product diversity associated with the nematode symbionts Photorhabdus and Xenorhabdus.</title>
        <authorList>
            <person name="Tobias N.J."/>
            <person name="Wolff H."/>
            <person name="Djahanschiri B."/>
            <person name="Grundmann F."/>
            <person name="Kronenwerth M."/>
            <person name="Shi Y.M."/>
            <person name="Simonyi S."/>
            <person name="Grun P."/>
            <person name="Shapiro-Ilan D."/>
            <person name="Pidot S.J."/>
            <person name="Stinear T.P."/>
            <person name="Ebersberger I."/>
            <person name="Bode H.B."/>
        </authorList>
    </citation>
    <scope>NUCLEOTIDE SEQUENCE [LARGE SCALE GENOMIC DNA]</scope>
    <source>
        <strain evidence="1 2">DSM 22670</strain>
    </source>
</reference>
<dbReference type="AlphaFoldDB" id="A0A2D0KHI7"/>
<organism evidence="1 2">
    <name type="scientific">Xenorhabdus ishibashii</name>
    <dbReference type="NCBI Taxonomy" id="1034471"/>
    <lineage>
        <taxon>Bacteria</taxon>
        <taxon>Pseudomonadati</taxon>
        <taxon>Pseudomonadota</taxon>
        <taxon>Gammaproteobacteria</taxon>
        <taxon>Enterobacterales</taxon>
        <taxon>Morganellaceae</taxon>
        <taxon>Xenorhabdus</taxon>
    </lineage>
</organism>
<evidence type="ECO:0000313" key="2">
    <source>
        <dbReference type="Proteomes" id="UP000222168"/>
    </source>
</evidence>
<sequence>MQINFTIFILIKKTPITSSCKPENTQYKSNLI</sequence>
<protein>
    <submittedName>
        <fullName evidence="1">Uncharacterized protein</fullName>
    </submittedName>
</protein>
<keyword evidence="2" id="KW-1185">Reference proteome</keyword>
<evidence type="ECO:0000313" key="1">
    <source>
        <dbReference type="EMBL" id="PHM62910.1"/>
    </source>
</evidence>
<proteinExistence type="predicted"/>
<gene>
    <name evidence="1" type="ORF">Xish_02130</name>
</gene>
<comment type="caution">
    <text evidence="1">The sequence shown here is derived from an EMBL/GenBank/DDBJ whole genome shotgun (WGS) entry which is preliminary data.</text>
</comment>